<evidence type="ECO:0000313" key="6">
    <source>
        <dbReference type="EMBL" id="CAA6821080.1"/>
    </source>
</evidence>
<comment type="similarity">
    <text evidence="1 4">Belongs to the pseudouridine synthase TruD family.</text>
</comment>
<dbReference type="GO" id="GO:0031119">
    <property type="term" value="P:tRNA pseudouridine synthesis"/>
    <property type="evidence" value="ECO:0007669"/>
    <property type="project" value="UniProtKB-UniRule"/>
</dbReference>
<feature type="active site" description="Nucleophile" evidence="4">
    <location>
        <position position="76"/>
    </location>
</feature>
<dbReference type="PANTHER" id="PTHR47811:SF1">
    <property type="entry name" value="TRNA PSEUDOURIDINE SYNTHASE D"/>
    <property type="match status" value="1"/>
</dbReference>
<dbReference type="HAMAP" id="MF_01082">
    <property type="entry name" value="TruD"/>
    <property type="match status" value="1"/>
</dbReference>
<keyword evidence="6" id="KW-0456">Lyase</keyword>
<comment type="function">
    <text evidence="4">Responsible for synthesis of pseudouridine from uracil-13 in transfer RNAs.</text>
</comment>
<sequence>MNKTYAYTHDPIKFNFAQTIERFFVEEIPLFKFADKGANLILKIKKSDMSTFKLITVIAKATKLEHRDIGYAGLKDKNATTIQYISIPKQYEKDVIKNLTTEKIEILEKFYSKFPIKVGQLKGNNFSIVLHDVTKKAKNSIEKVAHTMIENGIPNYYGYQRFGEDSKSYLQGQEIAHSGKKLKGAKEKLLVSAYQSYLYNEWLNERINISKIISKNKPEDAAKILDYPLELIKILSQQKQFFKLFIGDDIQAYPFGKSYFLQNFDKALHEFQTHKSSPTGLLVGSKVHRAMADAKHLELPYDDNELYALKGDRRYAWIFPENLNLNYNEQSEKLTIEFYLPKGAYATTFLEEIGKFSLKPKITRR</sequence>
<evidence type="ECO:0000256" key="3">
    <source>
        <dbReference type="ARBA" id="ARBA00023235"/>
    </source>
</evidence>
<dbReference type="Gene3D" id="3.30.2350.20">
    <property type="entry name" value="TruD, catalytic domain"/>
    <property type="match status" value="1"/>
</dbReference>
<comment type="catalytic activity">
    <reaction evidence="4">
        <text>uridine(13) in tRNA = pseudouridine(13) in tRNA</text>
        <dbReference type="Rhea" id="RHEA:42540"/>
        <dbReference type="Rhea" id="RHEA-COMP:10105"/>
        <dbReference type="Rhea" id="RHEA-COMP:10106"/>
        <dbReference type="ChEBI" id="CHEBI:65314"/>
        <dbReference type="ChEBI" id="CHEBI:65315"/>
        <dbReference type="EC" id="5.4.99.27"/>
    </reaction>
</comment>
<dbReference type="InterPro" id="IPR020103">
    <property type="entry name" value="PsdUridine_synth_cat_dom_sf"/>
</dbReference>
<dbReference type="PROSITE" id="PS50984">
    <property type="entry name" value="TRUD"/>
    <property type="match status" value="1"/>
</dbReference>
<dbReference type="AlphaFoldDB" id="A0A6S6TWF9"/>
<dbReference type="InterPro" id="IPR011760">
    <property type="entry name" value="PsdUridine_synth_TruD_insert"/>
</dbReference>
<reference evidence="6" key="1">
    <citation type="submission" date="2020-01" db="EMBL/GenBank/DDBJ databases">
        <authorList>
            <person name="Meier V. D."/>
            <person name="Meier V D."/>
        </authorList>
    </citation>
    <scope>NUCLEOTIDE SEQUENCE</scope>
    <source>
        <strain evidence="6">HLG_WM_MAG_04</strain>
    </source>
</reference>
<dbReference type="InterPro" id="IPR001656">
    <property type="entry name" value="PsdUridine_synth_TruD"/>
</dbReference>
<feature type="domain" description="TRUD" evidence="5">
    <location>
        <begin position="152"/>
        <end position="318"/>
    </location>
</feature>
<dbReference type="EMBL" id="CACVAX010000058">
    <property type="protein sequence ID" value="CAA6821080.1"/>
    <property type="molecule type" value="Genomic_DNA"/>
</dbReference>
<organism evidence="6">
    <name type="scientific">uncultured Sulfurovum sp</name>
    <dbReference type="NCBI Taxonomy" id="269237"/>
    <lineage>
        <taxon>Bacteria</taxon>
        <taxon>Pseudomonadati</taxon>
        <taxon>Campylobacterota</taxon>
        <taxon>Epsilonproteobacteria</taxon>
        <taxon>Campylobacterales</taxon>
        <taxon>Sulfurovaceae</taxon>
        <taxon>Sulfurovum</taxon>
        <taxon>environmental samples</taxon>
    </lineage>
</organism>
<gene>
    <name evidence="4" type="primary">truD</name>
    <name evidence="6" type="ORF">HELGO_WM9168</name>
</gene>
<dbReference type="GO" id="GO:0003723">
    <property type="term" value="F:RNA binding"/>
    <property type="evidence" value="ECO:0007669"/>
    <property type="project" value="InterPro"/>
</dbReference>
<dbReference type="InterPro" id="IPR020119">
    <property type="entry name" value="PsdUridine_synth_TruD_CS"/>
</dbReference>
<accession>A0A6S6TWF9</accession>
<dbReference type="Pfam" id="PF01142">
    <property type="entry name" value="TruD"/>
    <property type="match status" value="2"/>
</dbReference>
<dbReference type="InterPro" id="IPR050170">
    <property type="entry name" value="TruD_pseudoU_synthase"/>
</dbReference>
<keyword evidence="2 4" id="KW-0819">tRNA processing</keyword>
<dbReference type="EC" id="5.4.99.27" evidence="4"/>
<evidence type="ECO:0000256" key="1">
    <source>
        <dbReference type="ARBA" id="ARBA00007953"/>
    </source>
</evidence>
<dbReference type="GO" id="GO:0016829">
    <property type="term" value="F:lyase activity"/>
    <property type="evidence" value="ECO:0007669"/>
    <property type="project" value="UniProtKB-KW"/>
</dbReference>
<dbReference type="PROSITE" id="PS01268">
    <property type="entry name" value="UPF0024"/>
    <property type="match status" value="1"/>
</dbReference>
<evidence type="ECO:0000259" key="5">
    <source>
        <dbReference type="PROSITE" id="PS50984"/>
    </source>
</evidence>
<dbReference type="SUPFAM" id="SSF55120">
    <property type="entry name" value="Pseudouridine synthase"/>
    <property type="match status" value="1"/>
</dbReference>
<proteinExistence type="inferred from homology"/>
<evidence type="ECO:0000256" key="2">
    <source>
        <dbReference type="ARBA" id="ARBA00022694"/>
    </source>
</evidence>
<name>A0A6S6TWF9_9BACT</name>
<dbReference type="PANTHER" id="PTHR47811">
    <property type="entry name" value="TRNA PSEUDOURIDINE SYNTHASE D"/>
    <property type="match status" value="1"/>
</dbReference>
<dbReference type="GO" id="GO:0005829">
    <property type="term" value="C:cytosol"/>
    <property type="evidence" value="ECO:0007669"/>
    <property type="project" value="TreeGrafter"/>
</dbReference>
<evidence type="ECO:0000256" key="4">
    <source>
        <dbReference type="HAMAP-Rule" id="MF_01082"/>
    </source>
</evidence>
<protein>
    <recommendedName>
        <fullName evidence="4">tRNA pseudouridine synthase D</fullName>
        <ecNumber evidence="4">5.4.99.27</ecNumber>
    </recommendedName>
    <alternativeName>
        <fullName evidence="4">tRNA pseudouridine(13) synthase</fullName>
    </alternativeName>
    <alternativeName>
        <fullName evidence="4">tRNA pseudouridylate synthase D</fullName>
    </alternativeName>
    <alternativeName>
        <fullName evidence="4">tRNA-uridine isomerase D</fullName>
    </alternativeName>
</protein>
<dbReference type="GO" id="GO:0160150">
    <property type="term" value="F:tRNA pseudouridine(13) synthase activity"/>
    <property type="evidence" value="ECO:0007669"/>
    <property type="project" value="UniProtKB-EC"/>
</dbReference>
<keyword evidence="3 4" id="KW-0413">Isomerase</keyword>
<dbReference type="InterPro" id="IPR042214">
    <property type="entry name" value="TruD_catalytic"/>
</dbReference>